<dbReference type="Pfam" id="PF13490">
    <property type="entry name" value="zf-HC2"/>
    <property type="match status" value="1"/>
</dbReference>
<dbReference type="EMBL" id="AP019377">
    <property type="protein sequence ID" value="BBH94975.1"/>
    <property type="molecule type" value="Genomic_DNA"/>
</dbReference>
<reference evidence="2" key="1">
    <citation type="submission" date="2018-12" db="EMBL/GenBank/DDBJ databases">
        <title>Novel natural products biosynthetic potential of the class Ktedonobacteria.</title>
        <authorList>
            <person name="Zheng Y."/>
            <person name="Saitou A."/>
            <person name="Wang C.M."/>
            <person name="Toyoda A."/>
            <person name="Minakuchi Y."/>
            <person name="Sekiguchi Y."/>
            <person name="Ueda K."/>
            <person name="Takano H."/>
            <person name="Sakai Y."/>
            <person name="Yokota A."/>
            <person name="Yabe S."/>
        </authorList>
    </citation>
    <scope>NUCLEOTIDE SEQUENCE</scope>
    <source>
        <strain evidence="2">A3-2</strain>
    </source>
</reference>
<accession>A0A455T716</accession>
<dbReference type="InterPro" id="IPR041916">
    <property type="entry name" value="Anti_sigma_zinc_sf"/>
</dbReference>
<feature type="domain" description="Putative zinc-finger" evidence="1">
    <location>
        <begin position="3"/>
        <end position="37"/>
    </location>
</feature>
<dbReference type="InterPro" id="IPR027383">
    <property type="entry name" value="Znf_put"/>
</dbReference>
<protein>
    <recommendedName>
        <fullName evidence="1">Putative zinc-finger domain-containing protein</fullName>
    </recommendedName>
</protein>
<gene>
    <name evidence="2" type="ORF">KTA_31740</name>
</gene>
<name>A0A455T716_9CHLR</name>
<organism evidence="2">
    <name type="scientific">Thermogemmatispora argillosa</name>
    <dbReference type="NCBI Taxonomy" id="2045280"/>
    <lineage>
        <taxon>Bacteria</taxon>
        <taxon>Bacillati</taxon>
        <taxon>Chloroflexota</taxon>
        <taxon>Ktedonobacteria</taxon>
        <taxon>Thermogemmatisporales</taxon>
        <taxon>Thermogemmatisporaceae</taxon>
        <taxon>Thermogemmatispora</taxon>
    </lineage>
</organism>
<dbReference type="Gene3D" id="1.10.10.1320">
    <property type="entry name" value="Anti-sigma factor, zinc-finger domain"/>
    <property type="match status" value="1"/>
</dbReference>
<evidence type="ECO:0000259" key="1">
    <source>
        <dbReference type="Pfam" id="PF13490"/>
    </source>
</evidence>
<dbReference type="AlphaFoldDB" id="A0A455T716"/>
<proteinExistence type="predicted"/>
<sequence length="127" mass="14114">MNCDELRSLLPELVDGSLSPAQQVEARAALAVCPDCRREFEVARQVHVFFQALRQREGAAPSVSGDLERRILARLHQERCSLELLDLSALALTTWLRELLQMLGTLLAPHWESNEGAAAVQVEARPS</sequence>
<evidence type="ECO:0000313" key="2">
    <source>
        <dbReference type="EMBL" id="BBH94975.1"/>
    </source>
</evidence>